<evidence type="ECO:0000313" key="4">
    <source>
        <dbReference type="EnsemblMetazoa" id="ASIC012963-PA"/>
    </source>
</evidence>
<dbReference type="GO" id="GO:0005524">
    <property type="term" value="F:ATP binding"/>
    <property type="evidence" value="ECO:0007669"/>
    <property type="project" value="UniProtKB-KW"/>
</dbReference>
<dbReference type="InterPro" id="IPR036961">
    <property type="entry name" value="Kinesin_motor_dom_sf"/>
</dbReference>
<dbReference type="STRING" id="74873.A0A084W417"/>
<keyword evidence="2" id="KW-0067">ATP-binding</keyword>
<keyword evidence="1" id="KW-0547">Nucleotide-binding</keyword>
<evidence type="ECO:0000313" key="3">
    <source>
        <dbReference type="EMBL" id="KFB44961.1"/>
    </source>
</evidence>
<reference evidence="4" key="2">
    <citation type="submission" date="2020-05" db="UniProtKB">
        <authorList>
            <consortium name="EnsemblMetazoa"/>
        </authorList>
    </citation>
    <scope>IDENTIFICATION</scope>
</reference>
<dbReference type="EMBL" id="KE525297">
    <property type="protein sequence ID" value="KFB44961.1"/>
    <property type="molecule type" value="Genomic_DNA"/>
</dbReference>
<sequence>MREKHICIYHMIAFEPRPDPLCVEGHTPERGKSFRALEALIRAIGRQEILPFNDNPLVHVLQESFVGYKRMTCFIATIASGIKSFNTPRHAQQLKKPAVIDSSERTGELIE</sequence>
<protein>
    <submittedName>
        <fullName evidence="3 4">Kinesin-like protein Klp10A</fullName>
    </submittedName>
</protein>
<evidence type="ECO:0000256" key="1">
    <source>
        <dbReference type="ARBA" id="ARBA00022741"/>
    </source>
</evidence>
<evidence type="ECO:0000256" key="2">
    <source>
        <dbReference type="ARBA" id="ARBA00022840"/>
    </source>
</evidence>
<name>A0A084W417_ANOSI</name>
<proteinExistence type="predicted"/>
<dbReference type="Proteomes" id="UP000030765">
    <property type="component" value="Unassembled WGS sequence"/>
</dbReference>
<dbReference type="VEuPathDB" id="VectorBase:ASIC012963"/>
<gene>
    <name evidence="3" type="ORF">ZHAS_00012963</name>
</gene>
<dbReference type="AlphaFoldDB" id="A0A084W417"/>
<dbReference type="Gene3D" id="3.40.850.10">
    <property type="entry name" value="Kinesin motor domain"/>
    <property type="match status" value="1"/>
</dbReference>
<reference evidence="3 5" key="1">
    <citation type="journal article" date="2014" name="BMC Genomics">
        <title>Genome sequence of Anopheles sinensis provides insight into genetics basis of mosquito competence for malaria parasites.</title>
        <authorList>
            <person name="Zhou D."/>
            <person name="Zhang D."/>
            <person name="Ding G."/>
            <person name="Shi L."/>
            <person name="Hou Q."/>
            <person name="Ye Y."/>
            <person name="Xu Y."/>
            <person name="Zhou H."/>
            <person name="Xiong C."/>
            <person name="Li S."/>
            <person name="Yu J."/>
            <person name="Hong S."/>
            <person name="Yu X."/>
            <person name="Zou P."/>
            <person name="Chen C."/>
            <person name="Chang X."/>
            <person name="Wang W."/>
            <person name="Lv Y."/>
            <person name="Sun Y."/>
            <person name="Ma L."/>
            <person name="Shen B."/>
            <person name="Zhu C."/>
        </authorList>
    </citation>
    <scope>NUCLEOTIDE SEQUENCE [LARGE SCALE GENOMIC DNA]</scope>
</reference>
<evidence type="ECO:0000313" key="5">
    <source>
        <dbReference type="Proteomes" id="UP000030765"/>
    </source>
</evidence>
<keyword evidence="5" id="KW-1185">Reference proteome</keyword>
<dbReference type="EnsemblMetazoa" id="ASIC012963-RA">
    <property type="protein sequence ID" value="ASIC012963-PA"/>
    <property type="gene ID" value="ASIC012963"/>
</dbReference>
<accession>A0A084W417</accession>
<organism evidence="3">
    <name type="scientific">Anopheles sinensis</name>
    <name type="common">Mosquito</name>
    <dbReference type="NCBI Taxonomy" id="74873"/>
    <lineage>
        <taxon>Eukaryota</taxon>
        <taxon>Metazoa</taxon>
        <taxon>Ecdysozoa</taxon>
        <taxon>Arthropoda</taxon>
        <taxon>Hexapoda</taxon>
        <taxon>Insecta</taxon>
        <taxon>Pterygota</taxon>
        <taxon>Neoptera</taxon>
        <taxon>Endopterygota</taxon>
        <taxon>Diptera</taxon>
        <taxon>Nematocera</taxon>
        <taxon>Culicoidea</taxon>
        <taxon>Culicidae</taxon>
        <taxon>Anophelinae</taxon>
        <taxon>Anopheles</taxon>
    </lineage>
</organism>
<dbReference type="EMBL" id="ATLV01020271">
    <property type="status" value="NOT_ANNOTATED_CDS"/>
    <property type="molecule type" value="Genomic_DNA"/>
</dbReference>